<comment type="caution">
    <text evidence="5">The sequence shown here is derived from an EMBL/GenBank/DDBJ whole genome shotgun (WGS) entry which is preliminary data.</text>
</comment>
<dbReference type="GO" id="GO:0005737">
    <property type="term" value="C:cytoplasm"/>
    <property type="evidence" value="ECO:0007669"/>
    <property type="project" value="UniProtKB-SubCell"/>
</dbReference>
<dbReference type="Pfam" id="PF02545">
    <property type="entry name" value="Maf"/>
    <property type="match status" value="1"/>
</dbReference>
<comment type="subcellular location">
    <subcellularLocation>
        <location evidence="4">Cytoplasm</location>
    </subcellularLocation>
</comment>
<comment type="cofactor">
    <cofactor evidence="1 4">
        <name>a divalent metal cation</name>
        <dbReference type="ChEBI" id="CHEBI:60240"/>
    </cofactor>
</comment>
<comment type="function">
    <text evidence="4">Nucleoside triphosphate pyrophosphatase that hydrolyzes dTTP and UTP. May have a dual role in cell division arrest and in preventing the incorporation of modified nucleotides into cellular nucleic acids.</text>
</comment>
<accession>A0A318DB54</accession>
<dbReference type="Gene3D" id="3.90.950.10">
    <property type="match status" value="1"/>
</dbReference>
<dbReference type="NCBIfam" id="TIGR00172">
    <property type="entry name" value="maf"/>
    <property type="match status" value="1"/>
</dbReference>
<sequence length="197" mass="21560">MSQHTTIYLASGSPRRQEILTQLGVDFIQIANHFDETHLAGESAKDYVERVARGKALSAMESSDYTESLPVMGADTTVVHQGQPLGKPDDLQHAEQLLERLSGQTHHVYSSVVLAYGDQLWQSTVETEVTFAKLSKTIIQNYCRTNEPMGKAGAYAIQGLGGSLVETINGSYTNVVGLPLFETRQLLEQASIKHALV</sequence>
<feature type="site" description="Important for substrate specificity" evidence="4">
    <location>
        <position position="158"/>
    </location>
</feature>
<dbReference type="Proteomes" id="UP000247689">
    <property type="component" value="Unassembled WGS sequence"/>
</dbReference>
<keyword evidence="3 4" id="KW-0546">Nucleotide metabolism</keyword>
<keyword evidence="6" id="KW-1185">Reference proteome</keyword>
<comment type="catalytic activity">
    <reaction evidence="4">
        <text>UTP + H2O = UMP + diphosphate + H(+)</text>
        <dbReference type="Rhea" id="RHEA:29395"/>
        <dbReference type="ChEBI" id="CHEBI:15377"/>
        <dbReference type="ChEBI" id="CHEBI:15378"/>
        <dbReference type="ChEBI" id="CHEBI:33019"/>
        <dbReference type="ChEBI" id="CHEBI:46398"/>
        <dbReference type="ChEBI" id="CHEBI:57865"/>
        <dbReference type="EC" id="3.6.1.9"/>
    </reaction>
</comment>
<protein>
    <recommendedName>
        <fullName evidence="4">dTTP/UTP pyrophosphatase</fullName>
        <shortName evidence="4">dTTPase/UTPase</shortName>
        <ecNumber evidence="4">3.6.1.9</ecNumber>
    </recommendedName>
    <alternativeName>
        <fullName evidence="4">Nucleoside triphosphate pyrophosphatase</fullName>
    </alternativeName>
    <alternativeName>
        <fullName evidence="4">Nucleotide pyrophosphatase</fullName>
        <shortName evidence="4">Nucleotide PPase</shortName>
    </alternativeName>
</protein>
<dbReference type="PIRSF" id="PIRSF006305">
    <property type="entry name" value="Maf"/>
    <property type="match status" value="1"/>
</dbReference>
<evidence type="ECO:0000256" key="1">
    <source>
        <dbReference type="ARBA" id="ARBA00001968"/>
    </source>
</evidence>
<dbReference type="PANTHER" id="PTHR43213">
    <property type="entry name" value="BIFUNCTIONAL DTTP/UTP PYROPHOSPHATASE/METHYLTRANSFERASE PROTEIN-RELATED"/>
    <property type="match status" value="1"/>
</dbReference>
<dbReference type="EMBL" id="QICH01000002">
    <property type="protein sequence ID" value="PXF63349.1"/>
    <property type="molecule type" value="Genomic_DNA"/>
</dbReference>
<organism evidence="5 6">
    <name type="scientific">Kangiella spongicola</name>
    <dbReference type="NCBI Taxonomy" id="796379"/>
    <lineage>
        <taxon>Bacteria</taxon>
        <taxon>Pseudomonadati</taxon>
        <taxon>Pseudomonadota</taxon>
        <taxon>Gammaproteobacteria</taxon>
        <taxon>Kangiellales</taxon>
        <taxon>Kangiellaceae</taxon>
        <taxon>Kangiella</taxon>
    </lineage>
</organism>
<comment type="catalytic activity">
    <reaction evidence="4">
        <text>dTTP + H2O = dTMP + diphosphate + H(+)</text>
        <dbReference type="Rhea" id="RHEA:28534"/>
        <dbReference type="ChEBI" id="CHEBI:15377"/>
        <dbReference type="ChEBI" id="CHEBI:15378"/>
        <dbReference type="ChEBI" id="CHEBI:33019"/>
        <dbReference type="ChEBI" id="CHEBI:37568"/>
        <dbReference type="ChEBI" id="CHEBI:63528"/>
        <dbReference type="EC" id="3.6.1.9"/>
    </reaction>
</comment>
<feature type="site" description="Important for substrate specificity" evidence="4">
    <location>
        <position position="15"/>
    </location>
</feature>
<dbReference type="SUPFAM" id="SSF52972">
    <property type="entry name" value="ITPase-like"/>
    <property type="match status" value="1"/>
</dbReference>
<dbReference type="CDD" id="cd00555">
    <property type="entry name" value="Maf"/>
    <property type="match status" value="1"/>
</dbReference>
<evidence type="ECO:0000256" key="3">
    <source>
        <dbReference type="ARBA" id="ARBA00023080"/>
    </source>
</evidence>
<evidence type="ECO:0000256" key="2">
    <source>
        <dbReference type="ARBA" id="ARBA00022801"/>
    </source>
</evidence>
<comment type="similarity">
    <text evidence="4">Belongs to the Maf family. YhdE subfamily.</text>
</comment>
<dbReference type="RefSeq" id="WP_110201152.1">
    <property type="nucleotide sequence ID" value="NZ_QICH01000002.1"/>
</dbReference>
<dbReference type="GO" id="GO:0036218">
    <property type="term" value="F:dTTP diphosphatase activity"/>
    <property type="evidence" value="ECO:0007669"/>
    <property type="project" value="RHEA"/>
</dbReference>
<feature type="active site" description="Proton acceptor" evidence="4">
    <location>
        <position position="75"/>
    </location>
</feature>
<dbReference type="PANTHER" id="PTHR43213:SF5">
    <property type="entry name" value="BIFUNCTIONAL DTTP_UTP PYROPHOSPHATASE_METHYLTRANSFERASE PROTEIN-RELATED"/>
    <property type="match status" value="1"/>
</dbReference>
<feature type="site" description="Important for substrate specificity" evidence="4">
    <location>
        <position position="76"/>
    </location>
</feature>
<dbReference type="EC" id="3.6.1.9" evidence="4"/>
<evidence type="ECO:0000313" key="5">
    <source>
        <dbReference type="EMBL" id="PXF63349.1"/>
    </source>
</evidence>
<dbReference type="GO" id="GO:0009117">
    <property type="term" value="P:nucleotide metabolic process"/>
    <property type="evidence" value="ECO:0007669"/>
    <property type="project" value="UniProtKB-KW"/>
</dbReference>
<reference evidence="5 6" key="1">
    <citation type="submission" date="2018-05" db="EMBL/GenBank/DDBJ databases">
        <title>Kangiella spongicola genome sequence.</title>
        <authorList>
            <person name="Maclea K.S."/>
            <person name="Goen A.E."/>
            <person name="Kelley C."/>
            <person name="Underriner A."/>
            <person name="Silverwood T."/>
            <person name="Trachtenberg A.M."/>
        </authorList>
    </citation>
    <scope>NUCLEOTIDE SEQUENCE [LARGE SCALE GENOMIC DNA]</scope>
    <source>
        <strain evidence="5 6">ATCC BAA-2076</strain>
    </source>
</reference>
<evidence type="ECO:0000256" key="4">
    <source>
        <dbReference type="HAMAP-Rule" id="MF_00528"/>
    </source>
</evidence>
<gene>
    <name evidence="5" type="ORF">DL796_07895</name>
</gene>
<evidence type="ECO:0000313" key="6">
    <source>
        <dbReference type="Proteomes" id="UP000247689"/>
    </source>
</evidence>
<comment type="caution">
    <text evidence="4">Lacks conserved residue(s) required for the propagation of feature annotation.</text>
</comment>
<dbReference type="AlphaFoldDB" id="A0A318DB54"/>
<dbReference type="InterPro" id="IPR029001">
    <property type="entry name" value="ITPase-like_fam"/>
</dbReference>
<dbReference type="InterPro" id="IPR003697">
    <property type="entry name" value="Maf-like"/>
</dbReference>
<keyword evidence="4" id="KW-0963">Cytoplasm</keyword>
<name>A0A318DB54_9GAMM</name>
<dbReference type="GO" id="GO:0036221">
    <property type="term" value="F:UTP diphosphatase activity"/>
    <property type="evidence" value="ECO:0007669"/>
    <property type="project" value="RHEA"/>
</dbReference>
<dbReference type="HAMAP" id="MF_00528">
    <property type="entry name" value="Maf"/>
    <property type="match status" value="1"/>
</dbReference>
<proteinExistence type="inferred from homology"/>
<keyword evidence="2 4" id="KW-0378">Hydrolase</keyword>
<dbReference type="OrthoDB" id="9807767at2"/>